<dbReference type="RefSeq" id="XP_040744939.1">
    <property type="nucleotide sequence ID" value="XM_040887079.1"/>
</dbReference>
<dbReference type="STRING" id="61395.A0A1Y1WE17"/>
<dbReference type="InterPro" id="IPR023578">
    <property type="entry name" value="Ras_GEF_dom_sf"/>
</dbReference>
<organism evidence="4 5">
    <name type="scientific">Linderina pennispora</name>
    <dbReference type="NCBI Taxonomy" id="61395"/>
    <lineage>
        <taxon>Eukaryota</taxon>
        <taxon>Fungi</taxon>
        <taxon>Fungi incertae sedis</taxon>
        <taxon>Zoopagomycota</taxon>
        <taxon>Kickxellomycotina</taxon>
        <taxon>Kickxellomycetes</taxon>
        <taxon>Kickxellales</taxon>
        <taxon>Kickxellaceae</taxon>
        <taxon>Linderina</taxon>
    </lineage>
</organism>
<comment type="caution">
    <text evidence="4">The sequence shown here is derived from an EMBL/GenBank/DDBJ whole genome shotgun (WGS) entry which is preliminary data.</text>
</comment>
<evidence type="ECO:0000256" key="2">
    <source>
        <dbReference type="SAM" id="MobiDB-lite"/>
    </source>
</evidence>
<keyword evidence="1" id="KW-0344">Guanine-nucleotide releasing factor</keyword>
<keyword evidence="5" id="KW-1185">Reference proteome</keyword>
<gene>
    <name evidence="4" type="ORF">DL89DRAFT_266426</name>
</gene>
<dbReference type="EMBL" id="MCFD01000004">
    <property type="protein sequence ID" value="ORX71424.1"/>
    <property type="molecule type" value="Genomic_DNA"/>
</dbReference>
<dbReference type="PANTHER" id="PTHR23113:SF99">
    <property type="entry name" value="RASGEF DOMAIN-CONTAINING PROTEIN"/>
    <property type="match status" value="1"/>
</dbReference>
<dbReference type="GeneID" id="63803727"/>
<protein>
    <recommendedName>
        <fullName evidence="3">Ras-GEF domain-containing protein</fullName>
    </recommendedName>
</protein>
<dbReference type="Pfam" id="PF00617">
    <property type="entry name" value="RasGEF"/>
    <property type="match status" value="1"/>
</dbReference>
<dbReference type="PANTHER" id="PTHR23113">
    <property type="entry name" value="GUANINE NUCLEOTIDE EXCHANGE FACTOR"/>
    <property type="match status" value="1"/>
</dbReference>
<dbReference type="InterPro" id="IPR008937">
    <property type="entry name" value="Ras-like_GEF"/>
</dbReference>
<feature type="region of interest" description="Disordered" evidence="2">
    <location>
        <begin position="96"/>
        <end position="121"/>
    </location>
</feature>
<dbReference type="GO" id="GO:0005886">
    <property type="term" value="C:plasma membrane"/>
    <property type="evidence" value="ECO:0007669"/>
    <property type="project" value="TreeGrafter"/>
</dbReference>
<evidence type="ECO:0000313" key="5">
    <source>
        <dbReference type="Proteomes" id="UP000193922"/>
    </source>
</evidence>
<accession>A0A1Y1WE17</accession>
<name>A0A1Y1WE17_9FUNG</name>
<dbReference type="OrthoDB" id="546434at2759"/>
<evidence type="ECO:0000256" key="1">
    <source>
        <dbReference type="ARBA" id="ARBA00022658"/>
    </source>
</evidence>
<reference evidence="4 5" key="1">
    <citation type="submission" date="2016-07" db="EMBL/GenBank/DDBJ databases">
        <title>Pervasive Adenine N6-methylation of Active Genes in Fungi.</title>
        <authorList>
            <consortium name="DOE Joint Genome Institute"/>
            <person name="Mondo S.J."/>
            <person name="Dannebaum R.O."/>
            <person name="Kuo R.C."/>
            <person name="Labutti K."/>
            <person name="Haridas S."/>
            <person name="Kuo A."/>
            <person name="Salamov A."/>
            <person name="Ahrendt S.R."/>
            <person name="Lipzen A."/>
            <person name="Sullivan W."/>
            <person name="Andreopoulos W.B."/>
            <person name="Clum A."/>
            <person name="Lindquist E."/>
            <person name="Daum C."/>
            <person name="Ramamoorthy G.K."/>
            <person name="Gryganskyi A."/>
            <person name="Culley D."/>
            <person name="Magnuson J.K."/>
            <person name="James T.Y."/>
            <person name="O'Malley M.A."/>
            <person name="Stajich J.E."/>
            <person name="Spatafora J.W."/>
            <person name="Visel A."/>
            <person name="Grigoriev I.V."/>
        </authorList>
    </citation>
    <scope>NUCLEOTIDE SEQUENCE [LARGE SCALE GENOMIC DNA]</scope>
    <source>
        <strain evidence="4 5">ATCC 12442</strain>
    </source>
</reference>
<evidence type="ECO:0000313" key="4">
    <source>
        <dbReference type="EMBL" id="ORX71424.1"/>
    </source>
</evidence>
<dbReference type="GO" id="GO:0007265">
    <property type="term" value="P:Ras protein signal transduction"/>
    <property type="evidence" value="ECO:0007669"/>
    <property type="project" value="TreeGrafter"/>
</dbReference>
<dbReference type="InterPro" id="IPR036964">
    <property type="entry name" value="RASGEF_cat_dom_sf"/>
</dbReference>
<sequence length="742" mass="80454">MPSVDSARPIQPGPAKPHLTCTEFVHLQGISSRLTAIRDPIRDLTRSSTIATPDDPQPDQAHALKLDKLHSHILQQLDLAESLIHQYTSALANIASDEQRPESHHHRTSAPQASSASGATERNITTAWASSPITVSYAVPVNEVYMRLSKQQRAVMDERVPLIPRRDMSVGSSQLGSVLELVQSLFRSSAREGTATELCKSLDTIPPGIMAYAISASASHLFQKLTPDSILEGAKFMHGSFKDHTSFIARFVESSVLLSAQAKMRSRRVEWWVTVAYLLRELGDYESLNGVICAISGSVVNRMSETWESVPASCKAAIKYIMESVLAPHQNYSSYNIELQERIAKISQPAESQSGLTEQISLDFDKAVAHAAIDEYVYSPVYLKGCASLPTPSTIVPIYLQHTTANSQSRWRWISHLPFSATSVAYAAAAVASVSPNASSKATAFIKRGSRRSSAAENSSNPYHPCHSCRIGAPLVDLHLAVHLATTLLFCEPWMPHEYIFRLSDMRESRSSHLPPAKPHTLATMAKAKAYASSSPTQSTTSKGSERAIEAPWLGTPPPQGLTTPCSPSPDNDGAPDAYVRFLGTRQGYMRSAGAGHQHHSKSPYTTSNSTRSSLQAAGVLPSLPPLPSNAVPPPLPTANMPTDISPLAADLAKMGIPPSHLPSSMMPPPLPSQPMPSFQPSSHIPPNFEQRALPPNSPYATEHMSAEALMLLNFDKAQESAHLIAINKQAHVGTKHVHSMI</sequence>
<feature type="region of interest" description="Disordered" evidence="2">
    <location>
        <begin position="591"/>
        <end position="614"/>
    </location>
</feature>
<proteinExistence type="predicted"/>
<evidence type="ECO:0000259" key="3">
    <source>
        <dbReference type="Pfam" id="PF00617"/>
    </source>
</evidence>
<dbReference type="Proteomes" id="UP000193922">
    <property type="component" value="Unassembled WGS sequence"/>
</dbReference>
<dbReference type="Gene3D" id="1.10.840.10">
    <property type="entry name" value="Ras guanine-nucleotide exchange factors catalytic domain"/>
    <property type="match status" value="1"/>
</dbReference>
<dbReference type="SUPFAM" id="SSF48366">
    <property type="entry name" value="Ras GEF"/>
    <property type="match status" value="1"/>
</dbReference>
<feature type="domain" description="Ras-GEF" evidence="3">
    <location>
        <begin position="211"/>
        <end position="343"/>
    </location>
</feature>
<dbReference type="GO" id="GO:0005085">
    <property type="term" value="F:guanyl-nucleotide exchange factor activity"/>
    <property type="evidence" value="ECO:0007669"/>
    <property type="project" value="UniProtKB-KW"/>
</dbReference>
<feature type="compositionally biased region" description="Polar residues" evidence="2">
    <location>
        <begin position="109"/>
        <end position="121"/>
    </location>
</feature>
<feature type="compositionally biased region" description="Polar residues" evidence="2">
    <location>
        <begin position="603"/>
        <end position="614"/>
    </location>
</feature>
<feature type="region of interest" description="Disordered" evidence="2">
    <location>
        <begin position="668"/>
        <end position="699"/>
    </location>
</feature>
<dbReference type="InterPro" id="IPR001895">
    <property type="entry name" value="RASGEF_cat_dom"/>
</dbReference>
<dbReference type="AlphaFoldDB" id="A0A1Y1WE17"/>